<reference evidence="2" key="1">
    <citation type="submission" date="2019-10" db="EMBL/GenBank/DDBJ databases">
        <authorList>
            <consortium name="DOE Joint Genome Institute"/>
            <person name="Kuo A."/>
            <person name="Miyauchi S."/>
            <person name="Kiss E."/>
            <person name="Drula E."/>
            <person name="Kohler A."/>
            <person name="Sanchez-Garcia M."/>
            <person name="Andreopoulos B."/>
            <person name="Barry K.W."/>
            <person name="Bonito G."/>
            <person name="Buee M."/>
            <person name="Carver A."/>
            <person name="Chen C."/>
            <person name="Cichocki N."/>
            <person name="Clum A."/>
            <person name="Culley D."/>
            <person name="Crous P.W."/>
            <person name="Fauchery L."/>
            <person name="Girlanda M."/>
            <person name="Hayes R."/>
            <person name="Keri Z."/>
            <person name="LaButti K."/>
            <person name="Lipzen A."/>
            <person name="Lombard V."/>
            <person name="Magnuson J."/>
            <person name="Maillard F."/>
            <person name="Morin E."/>
            <person name="Murat C."/>
            <person name="Nolan M."/>
            <person name="Ohm R."/>
            <person name="Pangilinan J."/>
            <person name="Pereira M."/>
            <person name="Perotto S."/>
            <person name="Peter M."/>
            <person name="Riley R."/>
            <person name="Sitrit Y."/>
            <person name="Stielow B."/>
            <person name="Szollosi G."/>
            <person name="Zifcakova L."/>
            <person name="Stursova M."/>
            <person name="Spatafora J.W."/>
            <person name="Tedersoo L."/>
            <person name="Vaario L.-M."/>
            <person name="Yamada A."/>
            <person name="Yan M."/>
            <person name="Wang P."/>
            <person name="Xu J."/>
            <person name="Bruns T."/>
            <person name="Baldrian P."/>
            <person name="Vilgalys R."/>
            <person name="Henrissat B."/>
            <person name="Grigoriev I.V."/>
            <person name="Hibbett D."/>
            <person name="Nagy L.G."/>
            <person name="Martin F.M."/>
        </authorList>
    </citation>
    <scope>NUCLEOTIDE SEQUENCE</scope>
    <source>
        <strain evidence="2">BED1</strain>
    </source>
</reference>
<dbReference type="AlphaFoldDB" id="A0AAD4G974"/>
<sequence>MRWLTEDDFLWQHSGFGASVLFLILHERTILRHMDNDRLALRANPTLWNQRGYFQKMAAFFAIRGSLIDRLPLRFLVMTPHIAIIVLMSVYLYRQPYLSSNHTYRPLSCRSFIRQAYANRNAAGDTDLESVY</sequence>
<name>A0AAD4G974_BOLED</name>
<evidence type="ECO:0000313" key="2">
    <source>
        <dbReference type="EMBL" id="KAF8428923.1"/>
    </source>
</evidence>
<feature type="transmembrane region" description="Helical" evidence="1">
    <location>
        <begin position="73"/>
        <end position="93"/>
    </location>
</feature>
<comment type="caution">
    <text evidence="2">The sequence shown here is derived from an EMBL/GenBank/DDBJ whole genome shotgun (WGS) entry which is preliminary data.</text>
</comment>
<dbReference type="Proteomes" id="UP001194468">
    <property type="component" value="Unassembled WGS sequence"/>
</dbReference>
<dbReference type="EMBL" id="WHUW01000070">
    <property type="protein sequence ID" value="KAF8428923.1"/>
    <property type="molecule type" value="Genomic_DNA"/>
</dbReference>
<evidence type="ECO:0000313" key="3">
    <source>
        <dbReference type="Proteomes" id="UP001194468"/>
    </source>
</evidence>
<evidence type="ECO:0000256" key="1">
    <source>
        <dbReference type="SAM" id="Phobius"/>
    </source>
</evidence>
<keyword evidence="1" id="KW-1133">Transmembrane helix</keyword>
<protein>
    <submittedName>
        <fullName evidence="2">Uncharacterized protein</fullName>
    </submittedName>
</protein>
<keyword evidence="1" id="KW-0812">Transmembrane</keyword>
<organism evidence="2 3">
    <name type="scientific">Boletus edulis BED1</name>
    <dbReference type="NCBI Taxonomy" id="1328754"/>
    <lineage>
        <taxon>Eukaryota</taxon>
        <taxon>Fungi</taxon>
        <taxon>Dikarya</taxon>
        <taxon>Basidiomycota</taxon>
        <taxon>Agaricomycotina</taxon>
        <taxon>Agaricomycetes</taxon>
        <taxon>Agaricomycetidae</taxon>
        <taxon>Boletales</taxon>
        <taxon>Boletineae</taxon>
        <taxon>Boletaceae</taxon>
        <taxon>Boletoideae</taxon>
        <taxon>Boletus</taxon>
    </lineage>
</organism>
<accession>A0AAD4G974</accession>
<gene>
    <name evidence="2" type="ORF">L210DRAFT_951275</name>
</gene>
<proteinExistence type="predicted"/>
<keyword evidence="3" id="KW-1185">Reference proteome</keyword>
<keyword evidence="1" id="KW-0472">Membrane</keyword>
<reference evidence="2" key="2">
    <citation type="journal article" date="2020" name="Nat. Commun.">
        <title>Large-scale genome sequencing of mycorrhizal fungi provides insights into the early evolution of symbiotic traits.</title>
        <authorList>
            <person name="Miyauchi S."/>
            <person name="Kiss E."/>
            <person name="Kuo A."/>
            <person name="Drula E."/>
            <person name="Kohler A."/>
            <person name="Sanchez-Garcia M."/>
            <person name="Morin E."/>
            <person name="Andreopoulos B."/>
            <person name="Barry K.W."/>
            <person name="Bonito G."/>
            <person name="Buee M."/>
            <person name="Carver A."/>
            <person name="Chen C."/>
            <person name="Cichocki N."/>
            <person name="Clum A."/>
            <person name="Culley D."/>
            <person name="Crous P.W."/>
            <person name="Fauchery L."/>
            <person name="Girlanda M."/>
            <person name="Hayes R.D."/>
            <person name="Keri Z."/>
            <person name="LaButti K."/>
            <person name="Lipzen A."/>
            <person name="Lombard V."/>
            <person name="Magnuson J."/>
            <person name="Maillard F."/>
            <person name="Murat C."/>
            <person name="Nolan M."/>
            <person name="Ohm R.A."/>
            <person name="Pangilinan J."/>
            <person name="Pereira M.F."/>
            <person name="Perotto S."/>
            <person name="Peter M."/>
            <person name="Pfister S."/>
            <person name="Riley R."/>
            <person name="Sitrit Y."/>
            <person name="Stielow J.B."/>
            <person name="Szollosi G."/>
            <person name="Zifcakova L."/>
            <person name="Stursova M."/>
            <person name="Spatafora J.W."/>
            <person name="Tedersoo L."/>
            <person name="Vaario L.M."/>
            <person name="Yamada A."/>
            <person name="Yan M."/>
            <person name="Wang P."/>
            <person name="Xu J."/>
            <person name="Bruns T."/>
            <person name="Baldrian P."/>
            <person name="Vilgalys R."/>
            <person name="Dunand C."/>
            <person name="Henrissat B."/>
            <person name="Grigoriev I.V."/>
            <person name="Hibbett D."/>
            <person name="Nagy L.G."/>
            <person name="Martin F.M."/>
        </authorList>
    </citation>
    <scope>NUCLEOTIDE SEQUENCE</scope>
    <source>
        <strain evidence="2">BED1</strain>
    </source>
</reference>